<protein>
    <submittedName>
        <fullName evidence="1">Capsule-associated protein CAP1</fullName>
    </submittedName>
</protein>
<organism evidence="1 2">
    <name type="scientific">Colletotrichum higginsianum (strain IMI 349063)</name>
    <name type="common">Crucifer anthracnose fungus</name>
    <dbReference type="NCBI Taxonomy" id="759273"/>
    <lineage>
        <taxon>Eukaryota</taxon>
        <taxon>Fungi</taxon>
        <taxon>Dikarya</taxon>
        <taxon>Ascomycota</taxon>
        <taxon>Pezizomycotina</taxon>
        <taxon>Sordariomycetes</taxon>
        <taxon>Hypocreomycetidae</taxon>
        <taxon>Glomerellales</taxon>
        <taxon>Glomerellaceae</taxon>
        <taxon>Colletotrichum</taxon>
        <taxon>Colletotrichum destructivum species complex</taxon>
    </lineage>
</organism>
<evidence type="ECO:0000313" key="1">
    <source>
        <dbReference type="EMBL" id="CCF33591.1"/>
    </source>
</evidence>
<gene>
    <name evidence="1" type="ORF">CH063_05752</name>
</gene>
<dbReference type="EMBL" id="CACQ02000820">
    <property type="protein sequence ID" value="CCF33591.1"/>
    <property type="molecule type" value="Genomic_DNA"/>
</dbReference>
<dbReference type="AlphaFoldDB" id="H1V040"/>
<dbReference type="InterPro" id="IPR051091">
    <property type="entry name" value="O-Glucosyltr/Glycosyltrsf_90"/>
</dbReference>
<reference evidence="2" key="1">
    <citation type="journal article" date="2012" name="Nat. Genet.">
        <title>Lifestyle transitions in plant pathogenic Colletotrichum fungi deciphered by genome and transcriptome analyses.</title>
        <authorList>
            <person name="O'Connell R.J."/>
            <person name="Thon M.R."/>
            <person name="Hacquard S."/>
            <person name="Amyotte S.G."/>
            <person name="Kleemann J."/>
            <person name="Torres M.F."/>
            <person name="Damm U."/>
            <person name="Buiate E.A."/>
            <person name="Epstein L."/>
            <person name="Alkan N."/>
            <person name="Altmueller J."/>
            <person name="Alvarado-Balderrama L."/>
            <person name="Bauser C.A."/>
            <person name="Becker C."/>
            <person name="Birren B.W."/>
            <person name="Chen Z."/>
            <person name="Choi J."/>
            <person name="Crouch J.A."/>
            <person name="Duvick J.P."/>
            <person name="Farman M.A."/>
            <person name="Gan P."/>
            <person name="Heiman D."/>
            <person name="Henrissat B."/>
            <person name="Howard R.J."/>
            <person name="Kabbage M."/>
            <person name="Koch C."/>
            <person name="Kracher B."/>
            <person name="Kubo Y."/>
            <person name="Law A.D."/>
            <person name="Lebrun M.-H."/>
            <person name="Lee Y.-H."/>
            <person name="Miyara I."/>
            <person name="Moore N."/>
            <person name="Neumann U."/>
            <person name="Nordstroem K."/>
            <person name="Panaccione D.G."/>
            <person name="Panstruga R."/>
            <person name="Place M."/>
            <person name="Proctor R.H."/>
            <person name="Prusky D."/>
            <person name="Rech G."/>
            <person name="Reinhardt R."/>
            <person name="Rollins J.A."/>
            <person name="Rounsley S."/>
            <person name="Schardl C.L."/>
            <person name="Schwartz D.C."/>
            <person name="Shenoy N."/>
            <person name="Shirasu K."/>
            <person name="Sikhakolli U.R."/>
            <person name="Stueber K."/>
            <person name="Sukno S.A."/>
            <person name="Sweigard J.A."/>
            <person name="Takano Y."/>
            <person name="Takahara H."/>
            <person name="Trail F."/>
            <person name="van der Does H.C."/>
            <person name="Voll L.M."/>
            <person name="Will I."/>
            <person name="Young S."/>
            <person name="Zeng Q."/>
            <person name="Zhang J."/>
            <person name="Zhou S."/>
            <person name="Dickman M.B."/>
            <person name="Schulze-Lefert P."/>
            <person name="Ver Loren van Themaat E."/>
            <person name="Ma L.-J."/>
            <person name="Vaillancourt L.J."/>
        </authorList>
    </citation>
    <scope>NUCLEOTIDE SEQUENCE [LARGE SCALE GENOMIC DNA]</scope>
    <source>
        <strain evidence="2">IMI 349063</strain>
    </source>
</reference>
<feature type="non-terminal residue" evidence="1">
    <location>
        <position position="1"/>
    </location>
</feature>
<accession>H1V040</accession>
<dbReference type="HOGENOM" id="CLU_2298278_0_0_1"/>
<evidence type="ECO:0000313" key="2">
    <source>
        <dbReference type="Proteomes" id="UP000007174"/>
    </source>
</evidence>
<dbReference type="VEuPathDB" id="FungiDB:CH63R_12060"/>
<dbReference type="PANTHER" id="PTHR12203:SF22">
    <property type="entry name" value="CAPSULE ASSOCIATED PROTEIN"/>
    <property type="match status" value="1"/>
</dbReference>
<dbReference type="PANTHER" id="PTHR12203">
    <property type="entry name" value="KDEL LYS-ASP-GLU-LEU CONTAINING - RELATED"/>
    <property type="match status" value="1"/>
</dbReference>
<dbReference type="Proteomes" id="UP000007174">
    <property type="component" value="Unassembled WGS sequence"/>
</dbReference>
<name>H1V040_COLHI</name>
<proteinExistence type="predicted"/>
<sequence length="101" mass="11330">KYLIDVDGNGYSARFRTFLLSNSVPIKATIYGEWHGSRLIPWKDFVPLDDKFQSIRNIAEYYLGVPALSSGQAATESLRLEGHDTQARAIANSGAEWPRRS</sequence>